<dbReference type="AlphaFoldDB" id="A0A1H9LVN7"/>
<proteinExistence type="predicted"/>
<evidence type="ECO:0000313" key="3">
    <source>
        <dbReference type="Proteomes" id="UP000199352"/>
    </source>
</evidence>
<keyword evidence="3" id="KW-1185">Reference proteome</keyword>
<sequence>MVRLRPVVRATATADGLHLRGWASSCTLTGGAGLWKVWERLAPQLVAGVESPAVPAGTAPAVRAAAEMILRQLQEHDMLVEVPTSWGLGGPSPEVAAWLESVAADPAAAWSRLRAVVVVVTGAGLAAEAAVRSAEAVGLAVRRSDVCEPGAGDAFGCCGDGEPAAGRTEPVVPRGSSHEPGTGRVPGQPGNSEPAARHTGSTEPAVPQADAPAPVGSPYDRKAAAHNTGSTTLSAPRAAAPEPDTAPAPEQRSNSEPAARHTSSPELAVSAGGLTVLAACGAEVGYVLPTSESLTSFNTEVINGITARLGLTGEPGEVLAALVGSAAVHRLVCAVAALPDPATVPGEPATGYPLALVARAAPLRATYHPVLTGPPPPDPWHRLDALTDPELGMVDTPLLGDLPQVPANLATSAAALGIGTSADSARLDAALGSLKAGGVLGITERHARGAALRLAASALDGEPAPAHEWTAGRTSHRWWKALTERFGRPAVVEVRKLAPNAYKAEIRQRRKLLAWAVEATAEDAVAFAALAATGHAQAGREGTAHLNGAAPRRKATVPAWAGPEWLWPDAVQDNEEKLQQALEPLVRIAPVPLDPELTAAGLVAYAVHA</sequence>
<feature type="compositionally biased region" description="Low complexity" evidence="1">
    <location>
        <begin position="235"/>
        <end position="249"/>
    </location>
</feature>
<organism evidence="2 3">
    <name type="scientific">Lentzea xinjiangensis</name>
    <dbReference type="NCBI Taxonomy" id="402600"/>
    <lineage>
        <taxon>Bacteria</taxon>
        <taxon>Bacillati</taxon>
        <taxon>Actinomycetota</taxon>
        <taxon>Actinomycetes</taxon>
        <taxon>Pseudonocardiales</taxon>
        <taxon>Pseudonocardiaceae</taxon>
        <taxon>Lentzea</taxon>
    </lineage>
</organism>
<accession>A0A1H9LVN7</accession>
<gene>
    <name evidence="2" type="ORF">SAMN05216188_108124</name>
</gene>
<name>A0A1H9LVN7_9PSEU</name>
<feature type="region of interest" description="Disordered" evidence="1">
    <location>
        <begin position="161"/>
        <end position="266"/>
    </location>
</feature>
<dbReference type="Proteomes" id="UP000199352">
    <property type="component" value="Unassembled WGS sequence"/>
</dbReference>
<reference evidence="3" key="1">
    <citation type="submission" date="2016-10" db="EMBL/GenBank/DDBJ databases">
        <authorList>
            <person name="Varghese N."/>
            <person name="Submissions S."/>
        </authorList>
    </citation>
    <scope>NUCLEOTIDE SEQUENCE [LARGE SCALE GENOMIC DNA]</scope>
    <source>
        <strain evidence="3">CGMCC 4.3525</strain>
    </source>
</reference>
<feature type="compositionally biased region" description="Low complexity" evidence="1">
    <location>
        <begin position="204"/>
        <end position="214"/>
    </location>
</feature>
<protein>
    <submittedName>
        <fullName evidence="2">Uncharacterized protein</fullName>
    </submittedName>
</protein>
<dbReference type="STRING" id="402600.SAMN05216188_108124"/>
<dbReference type="EMBL" id="FOFR01000008">
    <property type="protein sequence ID" value="SER15500.1"/>
    <property type="molecule type" value="Genomic_DNA"/>
</dbReference>
<evidence type="ECO:0000256" key="1">
    <source>
        <dbReference type="SAM" id="MobiDB-lite"/>
    </source>
</evidence>
<evidence type="ECO:0000313" key="2">
    <source>
        <dbReference type="EMBL" id="SER15500.1"/>
    </source>
</evidence>
<feature type="compositionally biased region" description="Polar residues" evidence="1">
    <location>
        <begin position="251"/>
        <end position="265"/>
    </location>
</feature>